<accession>A0ABP8AK79</accession>
<organism evidence="1 2">
    <name type="scientific">Sphingobacterium ginsenosidimutans</name>
    <dbReference type="NCBI Taxonomy" id="687845"/>
    <lineage>
        <taxon>Bacteria</taxon>
        <taxon>Pseudomonadati</taxon>
        <taxon>Bacteroidota</taxon>
        <taxon>Sphingobacteriia</taxon>
        <taxon>Sphingobacteriales</taxon>
        <taxon>Sphingobacteriaceae</taxon>
        <taxon>Sphingobacterium</taxon>
    </lineage>
</organism>
<name>A0ABP8AK79_9SPHI</name>
<proteinExistence type="predicted"/>
<gene>
    <name evidence="1" type="ORF">GCM10022218_46980</name>
</gene>
<evidence type="ECO:0008006" key="3">
    <source>
        <dbReference type="Google" id="ProtNLM"/>
    </source>
</evidence>
<comment type="caution">
    <text evidence="1">The sequence shown here is derived from an EMBL/GenBank/DDBJ whole genome shotgun (WGS) entry which is preliminary data.</text>
</comment>
<dbReference type="EMBL" id="BAAAZK010000009">
    <property type="protein sequence ID" value="GAA4185333.1"/>
    <property type="molecule type" value="Genomic_DNA"/>
</dbReference>
<sequence length="195" mass="22405">MHMKTPLIILLVLLSLPGYLMAQKDPKVVFPKSSFDVELAKRMIGSNGTATLKGMIAGKTKYLSNVVELYPCTNYFYEWYELKKKDKKGKKQIYMSDEAYSYRILTRIDTDGSFGFTGLNPGKYYINTLVYETKSGIAERQVGTETIRSFNVYGHQLSSYDRPIMEKYQYLYNTVERLESFIEISAEGQILNVSL</sequence>
<dbReference type="Proteomes" id="UP001500167">
    <property type="component" value="Unassembled WGS sequence"/>
</dbReference>
<reference evidence="2" key="1">
    <citation type="journal article" date="2019" name="Int. J. Syst. Evol. Microbiol.">
        <title>The Global Catalogue of Microorganisms (GCM) 10K type strain sequencing project: providing services to taxonomists for standard genome sequencing and annotation.</title>
        <authorList>
            <consortium name="The Broad Institute Genomics Platform"/>
            <consortium name="The Broad Institute Genome Sequencing Center for Infectious Disease"/>
            <person name="Wu L."/>
            <person name="Ma J."/>
        </authorList>
    </citation>
    <scope>NUCLEOTIDE SEQUENCE [LARGE SCALE GENOMIC DNA]</scope>
    <source>
        <strain evidence="2">JCM 16722</strain>
    </source>
</reference>
<dbReference type="SUPFAM" id="SSF117074">
    <property type="entry name" value="Hypothetical protein PA1324"/>
    <property type="match status" value="1"/>
</dbReference>
<evidence type="ECO:0000313" key="2">
    <source>
        <dbReference type="Proteomes" id="UP001500167"/>
    </source>
</evidence>
<keyword evidence="2" id="KW-1185">Reference proteome</keyword>
<evidence type="ECO:0000313" key="1">
    <source>
        <dbReference type="EMBL" id="GAA4185333.1"/>
    </source>
</evidence>
<protein>
    <recommendedName>
        <fullName evidence="3">Carboxypeptidase regulatory-like domain-containing protein</fullName>
    </recommendedName>
</protein>